<evidence type="ECO:0000313" key="3">
    <source>
        <dbReference type="Proteomes" id="UP000646548"/>
    </source>
</evidence>
<organism evidence="2 3">
    <name type="scientific">Oryzias melastigma</name>
    <name type="common">Marine medaka</name>
    <dbReference type="NCBI Taxonomy" id="30732"/>
    <lineage>
        <taxon>Eukaryota</taxon>
        <taxon>Metazoa</taxon>
        <taxon>Chordata</taxon>
        <taxon>Craniata</taxon>
        <taxon>Vertebrata</taxon>
        <taxon>Euteleostomi</taxon>
        <taxon>Actinopterygii</taxon>
        <taxon>Neopterygii</taxon>
        <taxon>Teleostei</taxon>
        <taxon>Neoteleostei</taxon>
        <taxon>Acanthomorphata</taxon>
        <taxon>Ovalentaria</taxon>
        <taxon>Atherinomorphae</taxon>
        <taxon>Beloniformes</taxon>
        <taxon>Adrianichthyidae</taxon>
        <taxon>Oryziinae</taxon>
        <taxon>Oryzias</taxon>
    </lineage>
</organism>
<dbReference type="Proteomes" id="UP000646548">
    <property type="component" value="Unassembled WGS sequence"/>
</dbReference>
<proteinExistence type="predicted"/>
<sequence>MGQLLSSAEEDALASVLYEAVLEAGAVPDLRVVHPLLLANQEESFASQVGLVEQLQQLQGSIEHRAPSYLKDLIGRLSTFSDEPRLAGLLGLMITMVMDMVYTSSKHSSGGKGKSSSSQQRIWELQEVMEEHLKRCRINLTNKNRLIQDFLRLEAQFSLILTQLKTCLLGGDCASSSLRHWASGAVFHTQMLIHLARLEGKAEPFSARAALEQYREDLAQIIPAYRRYKSKTISVIKRRGGLVAQSDSSCEVHEDGAMTGLTVIDKETGSSVTVPLSLLEAKTGPGQITPQVNLDLITSDQYAQAYLDRLFSDGGPVSELERFFVKACAKLQSTELVGKQAEGVPLKENAEGRREKQPKRVTKVENSEESSQTDTSLKLSIIETQPQQSLDQRPDESANTKNTKYE</sequence>
<evidence type="ECO:0000256" key="1">
    <source>
        <dbReference type="SAM" id="MobiDB-lite"/>
    </source>
</evidence>
<feature type="compositionally biased region" description="Basic and acidic residues" evidence="1">
    <location>
        <begin position="392"/>
        <end position="406"/>
    </location>
</feature>
<dbReference type="EMBL" id="WKFB01001019">
    <property type="protein sequence ID" value="KAF6715956.1"/>
    <property type="molecule type" value="Genomic_DNA"/>
</dbReference>
<feature type="region of interest" description="Disordered" evidence="1">
    <location>
        <begin position="342"/>
        <end position="406"/>
    </location>
</feature>
<dbReference type="AlphaFoldDB" id="A0A834EZT9"/>
<reference evidence="2" key="1">
    <citation type="journal article" name="BMC Genomics">
        <title>Long-read sequencing and de novo genome assembly of marine medaka (Oryzias melastigma).</title>
        <authorList>
            <person name="Liang P."/>
            <person name="Saqib H.S.A."/>
            <person name="Ni X."/>
            <person name="Shen Y."/>
        </authorList>
    </citation>
    <scope>NUCLEOTIDE SEQUENCE</scope>
    <source>
        <strain evidence="2">Bigg-433</strain>
    </source>
</reference>
<comment type="caution">
    <text evidence="2">The sequence shown here is derived from an EMBL/GenBank/DDBJ whole genome shotgun (WGS) entry which is preliminary data.</text>
</comment>
<feature type="compositionally biased region" description="Polar residues" evidence="1">
    <location>
        <begin position="369"/>
        <end position="391"/>
    </location>
</feature>
<protein>
    <submittedName>
        <fullName evidence="2">Uncharacterized protein</fullName>
    </submittedName>
</protein>
<accession>A0A834EZT9</accession>
<name>A0A834EZT9_ORYME</name>
<evidence type="ECO:0000313" key="2">
    <source>
        <dbReference type="EMBL" id="KAF6715956.1"/>
    </source>
</evidence>
<gene>
    <name evidence="2" type="ORF">FQA47_015770</name>
</gene>